<evidence type="ECO:0000313" key="8">
    <source>
        <dbReference type="Proteomes" id="UP000250257"/>
    </source>
</evidence>
<dbReference type="Gene3D" id="3.10.105.10">
    <property type="entry name" value="Dipeptide-binding Protein, Domain 3"/>
    <property type="match status" value="1"/>
</dbReference>
<dbReference type="GO" id="GO:0005275">
    <property type="term" value="F:amine transmembrane transporter activity"/>
    <property type="evidence" value="ECO:0007669"/>
    <property type="project" value="TreeGrafter"/>
</dbReference>
<dbReference type="GO" id="GO:0031460">
    <property type="term" value="P:glycine betaine transport"/>
    <property type="evidence" value="ECO:0007669"/>
    <property type="project" value="TreeGrafter"/>
</dbReference>
<name>A0A2X3H1Y4_9LIST</name>
<evidence type="ECO:0000313" key="7">
    <source>
        <dbReference type="EMBL" id="SQC66387.1"/>
    </source>
</evidence>
<feature type="signal peptide" evidence="5">
    <location>
        <begin position="1"/>
        <end position="26"/>
    </location>
</feature>
<comment type="subcellular location">
    <subcellularLocation>
        <location evidence="1">Cell membrane</location>
    </subcellularLocation>
</comment>
<dbReference type="AlphaFoldDB" id="A0A2X3H1Y4"/>
<dbReference type="PANTHER" id="PTHR47737:SF1">
    <property type="entry name" value="GLYCINE BETAINE_PROLINE BETAINE TRANSPORT SYSTEM PERMEASE PROTEIN PROW"/>
    <property type="match status" value="1"/>
</dbReference>
<reference evidence="7 8" key="1">
    <citation type="submission" date="2018-06" db="EMBL/GenBank/DDBJ databases">
        <authorList>
            <consortium name="Pathogen Informatics"/>
            <person name="Doyle S."/>
        </authorList>
    </citation>
    <scope>NUCLEOTIDE SEQUENCE [LARGE SCALE GENOMIC DNA]</scope>
    <source>
        <strain evidence="7 8">NCTC13940</strain>
    </source>
</reference>
<evidence type="ECO:0000256" key="5">
    <source>
        <dbReference type="SAM" id="SignalP"/>
    </source>
</evidence>
<dbReference type="CDD" id="cd13639">
    <property type="entry name" value="PBP2_OpuAC_like"/>
    <property type="match status" value="1"/>
</dbReference>
<dbReference type="PANTHER" id="PTHR47737">
    <property type="entry name" value="GLYCINE BETAINE/PROLINE BETAINE TRANSPORT SYSTEM PERMEASE PROTEIN PROW"/>
    <property type="match status" value="1"/>
</dbReference>
<dbReference type="STRING" id="1214117.LFLEISCH_08962"/>
<dbReference type="Proteomes" id="UP000250257">
    <property type="component" value="Unassembled WGS sequence"/>
</dbReference>
<evidence type="ECO:0000256" key="4">
    <source>
        <dbReference type="ARBA" id="ARBA00023136"/>
    </source>
</evidence>
<sequence length="329" mass="37019">MWKKLRLISLLSIVSLLLVSCGTELAPYDAKKPLGEQINYTITGIDAGAGIMLSTQNAIKAYKLDDYNWQLQTSSTAAMTSTLEKAIKDKRPIVVTGWTPHWMFTKFDLKFLDDPKNVYGDAEDIHTIVRKGLKKDMPSAYAVLDNFNWTPEEMSKVMLEVNDGADPEEAAKKWVKNNPDKVAEWTKGVQKVNGDKIKLTYVAWDSEIASTNVVAEVLRSVGYKPTIQAMEIQPMWASVATGAADGMVAAWLPNTAGVYYKDYKSDIEDLGINLKGAKVGLAVPTYMKNINSIEDLKNKRKKHFLFGGKCFFHFKFHEFVKLDWRISLF</sequence>
<dbReference type="GO" id="GO:0043190">
    <property type="term" value="C:ATP-binding cassette (ABC) transporter complex"/>
    <property type="evidence" value="ECO:0007669"/>
    <property type="project" value="InterPro"/>
</dbReference>
<dbReference type="Pfam" id="PF04069">
    <property type="entry name" value="OpuAC"/>
    <property type="match status" value="2"/>
</dbReference>
<evidence type="ECO:0000256" key="3">
    <source>
        <dbReference type="ARBA" id="ARBA00022475"/>
    </source>
</evidence>
<gene>
    <name evidence="7" type="primary">opuAC</name>
    <name evidence="7" type="ORF">NCTC13940_00537</name>
</gene>
<keyword evidence="5" id="KW-0732">Signal</keyword>
<keyword evidence="4" id="KW-0472">Membrane</keyword>
<feature type="chain" id="PRO_5015861866" evidence="5">
    <location>
        <begin position="27"/>
        <end position="329"/>
    </location>
</feature>
<evidence type="ECO:0000259" key="6">
    <source>
        <dbReference type="Pfam" id="PF04069"/>
    </source>
</evidence>
<dbReference type="GO" id="GO:0015871">
    <property type="term" value="P:choline transport"/>
    <property type="evidence" value="ECO:0007669"/>
    <property type="project" value="TreeGrafter"/>
</dbReference>
<dbReference type="EMBL" id="UAWT01000004">
    <property type="protein sequence ID" value="SQC66387.1"/>
    <property type="molecule type" value="Genomic_DNA"/>
</dbReference>
<dbReference type="GO" id="GO:0015226">
    <property type="term" value="F:carnitine transmembrane transporter activity"/>
    <property type="evidence" value="ECO:0007669"/>
    <property type="project" value="TreeGrafter"/>
</dbReference>
<organism evidence="7 8">
    <name type="scientific">Listeria fleischmannii subsp. fleischmannii</name>
    <dbReference type="NCBI Taxonomy" id="1671902"/>
    <lineage>
        <taxon>Bacteria</taxon>
        <taxon>Bacillati</taxon>
        <taxon>Bacillota</taxon>
        <taxon>Bacilli</taxon>
        <taxon>Bacillales</taxon>
        <taxon>Listeriaceae</taxon>
        <taxon>Listeria</taxon>
    </lineage>
</organism>
<dbReference type="Gene3D" id="3.40.190.100">
    <property type="entry name" value="Glycine betaine-binding periplasmic protein, domain 2"/>
    <property type="match status" value="1"/>
</dbReference>
<keyword evidence="3" id="KW-1003">Cell membrane</keyword>
<protein>
    <submittedName>
        <fullName evidence="7">Glycine betaine-binding protein</fullName>
    </submittedName>
</protein>
<keyword evidence="2" id="KW-0813">Transport</keyword>
<dbReference type="InterPro" id="IPR007210">
    <property type="entry name" value="ABC_Gly_betaine_transp_sub-bd"/>
</dbReference>
<feature type="domain" description="ABC-type glycine betaine transport system substrate-binding" evidence="6">
    <location>
        <begin position="196"/>
        <end position="304"/>
    </location>
</feature>
<accession>A0A2X3H1Y4</accession>
<feature type="domain" description="ABC-type glycine betaine transport system substrate-binding" evidence="6">
    <location>
        <begin position="33"/>
        <end position="177"/>
    </location>
</feature>
<evidence type="ECO:0000256" key="2">
    <source>
        <dbReference type="ARBA" id="ARBA00022448"/>
    </source>
</evidence>
<evidence type="ECO:0000256" key="1">
    <source>
        <dbReference type="ARBA" id="ARBA00004236"/>
    </source>
</evidence>
<dbReference type="PROSITE" id="PS51257">
    <property type="entry name" value="PROKAR_LIPOPROTEIN"/>
    <property type="match status" value="1"/>
</dbReference>
<proteinExistence type="predicted"/>
<dbReference type="SUPFAM" id="SSF53850">
    <property type="entry name" value="Periplasmic binding protein-like II"/>
    <property type="match status" value="2"/>
</dbReference>